<evidence type="ECO:0000259" key="6">
    <source>
        <dbReference type="PROSITE" id="PS51133"/>
    </source>
</evidence>
<comment type="caution">
    <text evidence="7">The sequence shown here is derived from an EMBL/GenBank/DDBJ whole genome shotgun (WGS) entry which is preliminary data.</text>
</comment>
<evidence type="ECO:0000256" key="4">
    <source>
        <dbReference type="PROSITE-ProRule" id="PRU00472"/>
    </source>
</evidence>
<keyword evidence="2 4" id="KW-0863">Zinc-finger</keyword>
<keyword evidence="3" id="KW-0862">Zinc</keyword>
<reference evidence="7 8" key="1">
    <citation type="journal article" date="2020" name="Genomics">
        <title>Complete, high-quality genomes from long-read metagenomic sequencing of two wolf lichen thalli reveals enigmatic genome architecture.</title>
        <authorList>
            <person name="McKenzie S.K."/>
            <person name="Walston R.F."/>
            <person name="Allen J.L."/>
        </authorList>
    </citation>
    <scope>NUCLEOTIDE SEQUENCE [LARGE SCALE GENOMIC DNA]</scope>
    <source>
        <strain evidence="7">WasteWater1</strain>
    </source>
</reference>
<evidence type="ECO:0000256" key="3">
    <source>
        <dbReference type="ARBA" id="ARBA00022833"/>
    </source>
</evidence>
<dbReference type="GeneID" id="59329060"/>
<dbReference type="GO" id="GO:0003899">
    <property type="term" value="F:DNA-directed RNA polymerase activity"/>
    <property type="evidence" value="ECO:0007669"/>
    <property type="project" value="InterPro"/>
</dbReference>
<feature type="domain" description="TFIIS-type" evidence="6">
    <location>
        <begin position="72"/>
        <end position="116"/>
    </location>
</feature>
<name>A0A8H6CFV3_9LECA</name>
<keyword evidence="5" id="KW-0804">Transcription</keyword>
<keyword evidence="5" id="KW-0240">DNA-directed RNA polymerase</keyword>
<evidence type="ECO:0000256" key="2">
    <source>
        <dbReference type="ARBA" id="ARBA00022771"/>
    </source>
</evidence>
<evidence type="ECO:0000256" key="5">
    <source>
        <dbReference type="RuleBase" id="RU003474"/>
    </source>
</evidence>
<dbReference type="GO" id="GO:0003676">
    <property type="term" value="F:nucleic acid binding"/>
    <property type="evidence" value="ECO:0007669"/>
    <property type="project" value="InterPro"/>
</dbReference>
<dbReference type="SUPFAM" id="SSF57783">
    <property type="entry name" value="Zinc beta-ribbon"/>
    <property type="match status" value="1"/>
</dbReference>
<comment type="similarity">
    <text evidence="5">Belongs to the archaeal rpoM/eukaryotic RPA12/RPB9/RPC11 RNA polymerase family.</text>
</comment>
<gene>
    <name evidence="7" type="ORF">HO133_000642</name>
</gene>
<dbReference type="InterPro" id="IPR012164">
    <property type="entry name" value="Rpa12/Rpb9/Rpc10/TFS"/>
</dbReference>
<dbReference type="RefSeq" id="XP_037151941.1">
    <property type="nucleotide sequence ID" value="XM_037291579.1"/>
</dbReference>
<dbReference type="SMART" id="SM00661">
    <property type="entry name" value="RPOL9"/>
    <property type="match status" value="1"/>
</dbReference>
<keyword evidence="1 5" id="KW-0479">Metal-binding</keyword>
<dbReference type="Pfam" id="PF01096">
    <property type="entry name" value="Zn_ribbon_TFIIS"/>
    <property type="match status" value="1"/>
</dbReference>
<dbReference type="PANTHER" id="PTHR11239">
    <property type="entry name" value="DNA-DIRECTED RNA POLYMERASE"/>
    <property type="match status" value="1"/>
</dbReference>
<keyword evidence="8" id="KW-1185">Reference proteome</keyword>
<dbReference type="AlphaFoldDB" id="A0A8H6CFV3"/>
<dbReference type="GO" id="GO:0008270">
    <property type="term" value="F:zinc ion binding"/>
    <property type="evidence" value="ECO:0007669"/>
    <property type="project" value="UniProtKB-KW"/>
</dbReference>
<accession>A0A8H6CFV3</accession>
<evidence type="ECO:0000313" key="8">
    <source>
        <dbReference type="Proteomes" id="UP000593566"/>
    </source>
</evidence>
<dbReference type="InterPro" id="IPR001529">
    <property type="entry name" value="Zn_ribbon_RPB9"/>
</dbReference>
<dbReference type="Gene3D" id="2.20.25.10">
    <property type="match status" value="1"/>
</dbReference>
<dbReference type="EMBL" id="JACCJB010000011">
    <property type="protein sequence ID" value="KAF6222595.1"/>
    <property type="molecule type" value="Genomic_DNA"/>
</dbReference>
<dbReference type="PROSITE" id="PS51133">
    <property type="entry name" value="ZF_TFIIS_2"/>
    <property type="match status" value="1"/>
</dbReference>
<dbReference type="GO" id="GO:0005666">
    <property type="term" value="C:RNA polymerase III complex"/>
    <property type="evidence" value="ECO:0007669"/>
    <property type="project" value="TreeGrafter"/>
</dbReference>
<dbReference type="InterPro" id="IPR001222">
    <property type="entry name" value="Znf_TFIIS"/>
</dbReference>
<sequence>MLLFCPSCANVLTVSRAPSTLSFPEGQNRLECRTCPYQFLIDQKYYERREMKRKEVEDVIGGKDAWENVDKADAQCPREGCDGSSAFFYQVQIRSADEPMTTFYKDREELCVLRKASRSGKIVHAPGIEPAMLSRGPSFEKTDLASLQENQLIHTYTLRETLLEAKSHRSKRTAYEKPQVEAATIPAIIIPNYEIDAPLDREGQPSSLKFSRRNDEMYARCEYAAEHHQASRC</sequence>
<dbReference type="PANTHER" id="PTHR11239:SF12">
    <property type="entry name" value="DNA-DIRECTED RNA POLYMERASE III SUBUNIT RPC10"/>
    <property type="match status" value="1"/>
</dbReference>
<dbReference type="GO" id="GO:0006386">
    <property type="term" value="P:termination of RNA polymerase III transcription"/>
    <property type="evidence" value="ECO:0007669"/>
    <property type="project" value="TreeGrafter"/>
</dbReference>
<dbReference type="Proteomes" id="UP000593566">
    <property type="component" value="Unassembled WGS sequence"/>
</dbReference>
<dbReference type="GO" id="GO:0055029">
    <property type="term" value="C:nuclear DNA-directed RNA polymerase complex"/>
    <property type="evidence" value="ECO:0007669"/>
    <property type="project" value="UniProtKB-ARBA"/>
</dbReference>
<evidence type="ECO:0000256" key="1">
    <source>
        <dbReference type="ARBA" id="ARBA00022723"/>
    </source>
</evidence>
<protein>
    <recommendedName>
        <fullName evidence="6">TFIIS-type domain-containing protein</fullName>
    </recommendedName>
</protein>
<organism evidence="7 8">
    <name type="scientific">Letharia lupina</name>
    <dbReference type="NCBI Taxonomy" id="560253"/>
    <lineage>
        <taxon>Eukaryota</taxon>
        <taxon>Fungi</taxon>
        <taxon>Dikarya</taxon>
        <taxon>Ascomycota</taxon>
        <taxon>Pezizomycotina</taxon>
        <taxon>Lecanoromycetes</taxon>
        <taxon>OSLEUM clade</taxon>
        <taxon>Lecanoromycetidae</taxon>
        <taxon>Lecanorales</taxon>
        <taxon>Lecanorineae</taxon>
        <taxon>Parmeliaceae</taxon>
        <taxon>Letharia</taxon>
    </lineage>
</organism>
<dbReference type="SMART" id="SM00440">
    <property type="entry name" value="ZnF_C2C2"/>
    <property type="match status" value="1"/>
</dbReference>
<evidence type="ECO:0000313" key="7">
    <source>
        <dbReference type="EMBL" id="KAF6222595.1"/>
    </source>
</evidence>
<proteinExistence type="inferred from homology"/>